<protein>
    <submittedName>
        <fullName evidence="1">Uncharacterized protein</fullName>
    </submittedName>
</protein>
<dbReference type="Proteomes" id="UP000543224">
    <property type="component" value="Unassembled WGS sequence"/>
</dbReference>
<gene>
    <name evidence="1" type="ORF">HKBW3S25_01115</name>
</gene>
<evidence type="ECO:0000313" key="2">
    <source>
        <dbReference type="Proteomes" id="UP000543224"/>
    </source>
</evidence>
<evidence type="ECO:0000313" key="1">
    <source>
        <dbReference type="EMBL" id="GFP25635.1"/>
    </source>
</evidence>
<accession>A0A6V8NZE3</accession>
<reference evidence="1 2" key="1">
    <citation type="journal article" date="2020" name="Front. Microbiol.">
        <title>Single-cell genomics of novel Actinobacteria with the Wood-Ljungdahl pathway discovered in a serpentinizing system.</title>
        <authorList>
            <person name="Merino N."/>
            <person name="Kawai M."/>
            <person name="Boyd E.S."/>
            <person name="Colman D.R."/>
            <person name="McGlynn S.E."/>
            <person name="Nealson K.H."/>
            <person name="Kurokawa K."/>
            <person name="Hongoh Y."/>
        </authorList>
    </citation>
    <scope>NUCLEOTIDE SEQUENCE [LARGE SCALE GENOMIC DNA]</scope>
    <source>
        <strain evidence="1 2">S25</strain>
    </source>
</reference>
<sequence length="68" mass="7826">MFRHKVLLISVNRSAAETSLYEATRYAWKISQSKAKQAEVILASVLVARKDSRVETEHGERAWNEVHE</sequence>
<comment type="caution">
    <text evidence="1">The sequence shown here is derived from an EMBL/GenBank/DDBJ whole genome shotgun (WGS) entry which is preliminary data.</text>
</comment>
<dbReference type="AlphaFoldDB" id="A0A6V8NZE3"/>
<proteinExistence type="predicted"/>
<organism evidence="1 2">
    <name type="scientific">Candidatus Hakubella thermalkaliphila</name>
    <dbReference type="NCBI Taxonomy" id="2754717"/>
    <lineage>
        <taxon>Bacteria</taxon>
        <taxon>Bacillati</taxon>
        <taxon>Actinomycetota</taxon>
        <taxon>Actinomycetota incertae sedis</taxon>
        <taxon>Candidatus Hakubellales</taxon>
        <taxon>Candidatus Hakubellaceae</taxon>
        <taxon>Candidatus Hakubella</taxon>
    </lineage>
</organism>
<name>A0A6V8NZE3_9ACTN</name>
<dbReference type="EMBL" id="BLRX01000144">
    <property type="protein sequence ID" value="GFP25635.1"/>
    <property type="molecule type" value="Genomic_DNA"/>
</dbReference>